<evidence type="ECO:0000313" key="1">
    <source>
        <dbReference type="EMBL" id="MBE1537662.1"/>
    </source>
</evidence>
<gene>
    <name evidence="1" type="ORF">H4W34_007495</name>
</gene>
<dbReference type="Proteomes" id="UP000627838">
    <property type="component" value="Unassembled WGS sequence"/>
</dbReference>
<dbReference type="RefSeq" id="WP_192763499.1">
    <property type="nucleotide sequence ID" value="NZ_JADBDZ010000001.1"/>
</dbReference>
<name>A0ABR9K492_9ACTN</name>
<organism evidence="1 2">
    <name type="scientific">Actinomadura algeriensis</name>
    <dbReference type="NCBI Taxonomy" id="1679523"/>
    <lineage>
        <taxon>Bacteria</taxon>
        <taxon>Bacillati</taxon>
        <taxon>Actinomycetota</taxon>
        <taxon>Actinomycetes</taxon>
        <taxon>Streptosporangiales</taxon>
        <taxon>Thermomonosporaceae</taxon>
        <taxon>Actinomadura</taxon>
    </lineage>
</organism>
<protein>
    <submittedName>
        <fullName evidence="1">Uncharacterized protein</fullName>
    </submittedName>
</protein>
<dbReference type="EMBL" id="JADBDZ010000001">
    <property type="protein sequence ID" value="MBE1537662.1"/>
    <property type="molecule type" value="Genomic_DNA"/>
</dbReference>
<keyword evidence="2" id="KW-1185">Reference proteome</keyword>
<accession>A0ABR9K492</accession>
<comment type="caution">
    <text evidence="1">The sequence shown here is derived from an EMBL/GenBank/DDBJ whole genome shotgun (WGS) entry which is preliminary data.</text>
</comment>
<reference evidence="1 2" key="1">
    <citation type="submission" date="2020-10" db="EMBL/GenBank/DDBJ databases">
        <title>Sequencing the genomes of 1000 actinobacteria strains.</title>
        <authorList>
            <person name="Klenk H.-P."/>
        </authorList>
    </citation>
    <scope>NUCLEOTIDE SEQUENCE [LARGE SCALE GENOMIC DNA]</scope>
    <source>
        <strain evidence="1 2">DSM 46744</strain>
    </source>
</reference>
<evidence type="ECO:0000313" key="2">
    <source>
        <dbReference type="Proteomes" id="UP000627838"/>
    </source>
</evidence>
<sequence>MITPFHDESAAMFRALDGGETAEFRSSLSRVFRLSPQVPLDERAALAAELAPRLSAADGDLELVADLAVLAGALVEGGVEPGTTGVRAVRLLHAWSRSVDLDRESGGRHGVGRRLGLAAKTMLTGDDVRAAVRADEDLLRDLLDASRRLMPRISEYREVRRLLKMAQAVDAVVLDRRSGRGFRVAFDGVWTNFQLHTLLADALVGEQGRGLEGERPCPGCVAIDTELPLPPPDRNESLPGVWSLWDHEGVPIAYTGSPADFGLCDGERVIVLDEEPVPEAWEPGVHRHRLVRATLTVEAELTAEAAAARWSRITVPEQI</sequence>
<proteinExistence type="predicted"/>